<evidence type="ECO:0000259" key="13">
    <source>
        <dbReference type="SMART" id="SM00644"/>
    </source>
</evidence>
<keyword evidence="9" id="KW-0862">Zinc</keyword>
<comment type="cofactor">
    <cofactor evidence="2">
        <name>Zn(2+)</name>
        <dbReference type="ChEBI" id="CHEBI:29105"/>
    </cofactor>
</comment>
<name>A0ABX2EDR2_9BURK</name>
<gene>
    <name evidence="14" type="primary">ampD</name>
    <name evidence="14" type="ORF">HLB44_06715</name>
</gene>
<comment type="catalytic activity">
    <reaction evidence="1">
        <text>Hydrolyzes the link between N-acetylmuramoyl residues and L-amino acid residues in certain cell-wall glycopeptides.</text>
        <dbReference type="EC" id="3.5.1.28"/>
    </reaction>
</comment>
<feature type="domain" description="N-acetylmuramoyl-L-alanine amidase" evidence="13">
    <location>
        <begin position="21"/>
        <end position="169"/>
    </location>
</feature>
<evidence type="ECO:0000256" key="12">
    <source>
        <dbReference type="ARBA" id="ARBA00042615"/>
    </source>
</evidence>
<dbReference type="NCBIfam" id="NF008758">
    <property type="entry name" value="PRK11789.1"/>
    <property type="match status" value="1"/>
</dbReference>
<protein>
    <recommendedName>
        <fullName evidence="11">1,6-anhydro-N-acetylmuramyl-L-alanine amidase AmpD</fullName>
        <ecNumber evidence="5">3.5.1.28</ecNumber>
    </recommendedName>
    <alternativeName>
        <fullName evidence="12">N-acetylmuramoyl-L-alanine amidase</fullName>
    </alternativeName>
</protein>
<dbReference type="InterPro" id="IPR051206">
    <property type="entry name" value="NAMLAA_amidase_2"/>
</dbReference>
<dbReference type="GO" id="GO:0008745">
    <property type="term" value="F:N-acetylmuramoyl-L-alanine amidase activity"/>
    <property type="evidence" value="ECO:0007669"/>
    <property type="project" value="UniProtKB-EC"/>
</dbReference>
<dbReference type="SUPFAM" id="SSF55846">
    <property type="entry name" value="N-acetylmuramoyl-L-alanine amidase-like"/>
    <property type="match status" value="1"/>
</dbReference>
<dbReference type="Proteomes" id="UP000737171">
    <property type="component" value="Unassembled WGS sequence"/>
</dbReference>
<dbReference type="Pfam" id="PF01510">
    <property type="entry name" value="Amidase_2"/>
    <property type="match status" value="1"/>
</dbReference>
<evidence type="ECO:0000256" key="4">
    <source>
        <dbReference type="ARBA" id="ARBA00007553"/>
    </source>
</evidence>
<evidence type="ECO:0000256" key="3">
    <source>
        <dbReference type="ARBA" id="ARBA00004496"/>
    </source>
</evidence>
<evidence type="ECO:0000313" key="14">
    <source>
        <dbReference type="EMBL" id="NRF66670.1"/>
    </source>
</evidence>
<keyword evidence="6" id="KW-0963">Cytoplasm</keyword>
<dbReference type="EMBL" id="JABRWJ010000002">
    <property type="protein sequence ID" value="NRF66670.1"/>
    <property type="molecule type" value="Genomic_DNA"/>
</dbReference>
<comment type="similarity">
    <text evidence="4">Belongs to the N-acetylmuramoyl-L-alanine amidase 2 family.</text>
</comment>
<keyword evidence="7" id="KW-0479">Metal-binding</keyword>
<dbReference type="RefSeq" id="WP_173121782.1">
    <property type="nucleotide sequence ID" value="NZ_JABRWJ010000002.1"/>
</dbReference>
<evidence type="ECO:0000256" key="2">
    <source>
        <dbReference type="ARBA" id="ARBA00001947"/>
    </source>
</evidence>
<keyword evidence="15" id="KW-1185">Reference proteome</keyword>
<sequence length="192" mass="21970">MGSEPTWSDDGWWTAARRIDSPNHGPRPDAVAIELVVLHSISLPPGEYGGDQIERFFTNRLDIAEHPYFERLRGVQVSAHFVIRRDGEVLQFVSTERRAWHAGRSQWAGRDDCNSWSIGIELEGLEGERFEPAQYAALVPLLRALRRRHPIRAVVGHEHVAPQRKQDPGPGFDWAGLRRRLRWSPRRFPAAT</sequence>
<evidence type="ECO:0000256" key="11">
    <source>
        <dbReference type="ARBA" id="ARBA00039257"/>
    </source>
</evidence>
<accession>A0ABX2EDR2</accession>
<dbReference type="SMART" id="SM00644">
    <property type="entry name" value="Ami_2"/>
    <property type="match status" value="1"/>
</dbReference>
<evidence type="ECO:0000256" key="8">
    <source>
        <dbReference type="ARBA" id="ARBA00022801"/>
    </source>
</evidence>
<evidence type="ECO:0000313" key="15">
    <source>
        <dbReference type="Proteomes" id="UP000737171"/>
    </source>
</evidence>
<evidence type="ECO:0000256" key="10">
    <source>
        <dbReference type="ARBA" id="ARBA00023316"/>
    </source>
</evidence>
<evidence type="ECO:0000256" key="5">
    <source>
        <dbReference type="ARBA" id="ARBA00011901"/>
    </source>
</evidence>
<dbReference type="InterPro" id="IPR036505">
    <property type="entry name" value="Amidase/PGRP_sf"/>
</dbReference>
<evidence type="ECO:0000256" key="9">
    <source>
        <dbReference type="ARBA" id="ARBA00022833"/>
    </source>
</evidence>
<evidence type="ECO:0000256" key="6">
    <source>
        <dbReference type="ARBA" id="ARBA00022490"/>
    </source>
</evidence>
<proteinExistence type="inferred from homology"/>
<keyword evidence="8 14" id="KW-0378">Hydrolase</keyword>
<dbReference type="Gene3D" id="3.40.80.10">
    <property type="entry name" value="Peptidoglycan recognition protein-like"/>
    <property type="match status" value="1"/>
</dbReference>
<dbReference type="PANTHER" id="PTHR30417:SF4">
    <property type="entry name" value="1,6-ANHYDRO-N-ACETYLMURAMYL-L-ALANINE AMIDASE AMPD"/>
    <property type="match status" value="1"/>
</dbReference>
<evidence type="ECO:0000256" key="7">
    <source>
        <dbReference type="ARBA" id="ARBA00022723"/>
    </source>
</evidence>
<organism evidence="14 15">
    <name type="scientific">Pseudaquabacterium terrae</name>
    <dbReference type="NCBI Taxonomy" id="2732868"/>
    <lineage>
        <taxon>Bacteria</taxon>
        <taxon>Pseudomonadati</taxon>
        <taxon>Pseudomonadota</taxon>
        <taxon>Betaproteobacteria</taxon>
        <taxon>Burkholderiales</taxon>
        <taxon>Sphaerotilaceae</taxon>
        <taxon>Pseudaquabacterium</taxon>
    </lineage>
</organism>
<dbReference type="CDD" id="cd06583">
    <property type="entry name" value="PGRP"/>
    <property type="match status" value="1"/>
</dbReference>
<keyword evidence="10" id="KW-0961">Cell wall biogenesis/degradation</keyword>
<comment type="caution">
    <text evidence="14">The sequence shown here is derived from an EMBL/GenBank/DDBJ whole genome shotgun (WGS) entry which is preliminary data.</text>
</comment>
<dbReference type="InterPro" id="IPR002502">
    <property type="entry name" value="Amidase_domain"/>
</dbReference>
<reference evidence="14 15" key="1">
    <citation type="submission" date="2020-05" db="EMBL/GenBank/DDBJ databases">
        <title>Aquincola sp. isolate from soil.</title>
        <authorList>
            <person name="Han J."/>
            <person name="Kim D.-U."/>
        </authorList>
    </citation>
    <scope>NUCLEOTIDE SEQUENCE [LARGE SCALE GENOMIC DNA]</scope>
    <source>
        <strain evidence="14 15">S2</strain>
    </source>
</reference>
<dbReference type="EC" id="3.5.1.28" evidence="5"/>
<evidence type="ECO:0000256" key="1">
    <source>
        <dbReference type="ARBA" id="ARBA00001561"/>
    </source>
</evidence>
<dbReference type="PANTHER" id="PTHR30417">
    <property type="entry name" value="N-ACETYLMURAMOYL-L-ALANINE AMIDASE AMID"/>
    <property type="match status" value="1"/>
</dbReference>
<comment type="subcellular location">
    <subcellularLocation>
        <location evidence="3">Cytoplasm</location>
    </subcellularLocation>
</comment>